<dbReference type="PROSITE" id="PS51257">
    <property type="entry name" value="PROKAR_LIPOPROTEIN"/>
    <property type="match status" value="1"/>
</dbReference>
<keyword evidence="1" id="KW-0732">Signal</keyword>
<name>A0AAT9DWD9_SERMA</name>
<evidence type="ECO:0000256" key="1">
    <source>
        <dbReference type="ARBA" id="ARBA00022729"/>
    </source>
</evidence>
<sequence length="116" mass="12419">MIKGLGSAVVAVSLLLTGCDTFSLLRDQKIADAFHVGADKRSISRDFGEPIATLPTLNGQGVCHDYHHRLPNGTVTPFYVGFRNSDGKVVAFGPTTCGEAQANGNLNSDEPIKQRF</sequence>
<proteinExistence type="predicted"/>
<dbReference type="KEGG" id="smar:SM39_1098"/>
<evidence type="ECO:0000313" key="2">
    <source>
        <dbReference type="EMBL" id="BAO33146.1"/>
    </source>
</evidence>
<keyword evidence="2" id="KW-0449">Lipoprotein</keyword>
<reference evidence="2" key="1">
    <citation type="journal article" date="2014" name="Genome Biol. Evol.">
        <title>Genome evolution and plasticity of Serratia marcescens, an important multidrug-resistant nosocomial pathogen.</title>
        <authorList>
            <person name="Iguchi A."/>
            <person name="Nagaya Y."/>
            <person name="Pradel E."/>
            <person name="Ooka T."/>
            <person name="Ogura Y."/>
            <person name="Katsura K."/>
            <person name="Kurokawa K."/>
            <person name="Oshima K."/>
            <person name="Hattori M."/>
            <person name="Parkhill J."/>
            <person name="Sebaihia M."/>
            <person name="Coulthurst S.J."/>
            <person name="Gotoh N."/>
            <person name="Thomson N.R."/>
            <person name="Ewbank J.J."/>
            <person name="Hayashi T."/>
        </authorList>
    </citation>
    <scope>NUCLEOTIDE SEQUENCE</scope>
    <source>
        <strain evidence="2">SM39</strain>
    </source>
</reference>
<dbReference type="EMBL" id="AP013063">
    <property type="protein sequence ID" value="BAO33146.1"/>
    <property type="molecule type" value="Genomic_DNA"/>
</dbReference>
<dbReference type="AlphaFoldDB" id="A0AAT9DWD9"/>
<dbReference type="InterPro" id="IPR037873">
    <property type="entry name" value="BamE-like"/>
</dbReference>
<organism evidence="2">
    <name type="scientific">Serratia marcescens SM39</name>
    <dbReference type="NCBI Taxonomy" id="1334564"/>
    <lineage>
        <taxon>Bacteria</taxon>
        <taxon>Pseudomonadati</taxon>
        <taxon>Pseudomonadota</taxon>
        <taxon>Gammaproteobacteria</taxon>
        <taxon>Enterobacterales</taxon>
        <taxon>Yersiniaceae</taxon>
        <taxon>Serratia</taxon>
    </lineage>
</organism>
<dbReference type="Gene3D" id="3.30.1450.10">
    <property type="match status" value="1"/>
</dbReference>
<accession>A0AAT9DWD9</accession>
<dbReference type="RefSeq" id="WP_154232802.1">
    <property type="nucleotide sequence ID" value="NZ_AP013063.1"/>
</dbReference>
<gene>
    <name evidence="2" type="ORF">SM39_1098</name>
</gene>
<protein>
    <submittedName>
        <fullName evidence="2">Osmotically-inducible lipoprotein</fullName>
    </submittedName>
</protein>